<evidence type="ECO:0000256" key="1">
    <source>
        <dbReference type="SAM" id="SignalP"/>
    </source>
</evidence>
<evidence type="ECO:0000313" key="2">
    <source>
        <dbReference type="EMBL" id="GMU04144.1"/>
    </source>
</evidence>
<name>A0ABQ6QJD9_9BACT</name>
<dbReference type="Proteomes" id="UP001342631">
    <property type="component" value="Unassembled WGS sequence"/>
</dbReference>
<proteinExistence type="predicted"/>
<dbReference type="RefSeq" id="WP_338274052.1">
    <property type="nucleotide sequence ID" value="NZ_BTTX01000001.1"/>
</dbReference>
<dbReference type="EMBL" id="BTTX01000001">
    <property type="protein sequence ID" value="GMU04144.1"/>
    <property type="molecule type" value="Genomic_DNA"/>
</dbReference>
<accession>A0ABQ6QJD9</accession>
<reference evidence="2 3" key="1">
    <citation type="journal article" date="2024" name="Arch. Microbiol.">
        <title>Corallococcus caeni sp. nov., a novel myxobacterium isolated from activated sludge.</title>
        <authorList>
            <person name="Tomita S."/>
            <person name="Nakai R."/>
            <person name="Kuroda K."/>
            <person name="Kurashita H."/>
            <person name="Hatamoto M."/>
            <person name="Yamaguchi T."/>
            <person name="Narihiro T."/>
        </authorList>
    </citation>
    <scope>NUCLEOTIDE SEQUENCE [LARGE SCALE GENOMIC DNA]</scope>
    <source>
        <strain evidence="2 3">NO1</strain>
    </source>
</reference>
<feature type="signal peptide" evidence="1">
    <location>
        <begin position="1"/>
        <end position="23"/>
    </location>
</feature>
<evidence type="ECO:0000313" key="3">
    <source>
        <dbReference type="Proteomes" id="UP001342631"/>
    </source>
</evidence>
<organism evidence="2 3">
    <name type="scientific">Corallococcus caeni</name>
    <dbReference type="NCBI Taxonomy" id="3082388"/>
    <lineage>
        <taxon>Bacteria</taxon>
        <taxon>Pseudomonadati</taxon>
        <taxon>Myxococcota</taxon>
        <taxon>Myxococcia</taxon>
        <taxon>Myxococcales</taxon>
        <taxon>Cystobacterineae</taxon>
        <taxon>Myxococcaceae</taxon>
        <taxon>Corallococcus</taxon>
    </lineage>
</organism>
<keyword evidence="1" id="KW-0732">Signal</keyword>
<sequence length="783" mass="86295">MNSLLLRKALRLCVLLLPWTASASAPPLTAPLAYPIEQCDGPVVSLRPPPCPCNPDMEICDICDVNDPGSWCYEPPCDPTDPESWCYEPPPPPPPPQTFQVQVFSPAKSMAELAPILEEENLAWYEANGYPSPLPSTGDGTAARMVCGLPDTDWDGDGLVGAADVFPGTLGPFVADFPVLGVGFLGTLTADVALKVSGGTTQTSTLATVDSNSYVQTLTATNTKEIKYAYSMKLGTGSETEASMDLSKLLKLDFSGLTGKSTMKFNMSNNFDFSTSFNRTLKDESVRKIVSDVNHTITTVTTTSTTYDANSGRIRTTFVLENLSSNARNLQVKNLQFLVMAHNPRTGADLTFARAVQVETNTISLGSGPSNNRYQGSLVIDNINTNDMLNALNQGWTLEVVAARGYLLLDANTGQELNTLINNVSFRTAMLNVNWGGGFAPLKQRVSTYTPAGFCTNIQDFLINAFGAGNISFKTNAAGKVVIDRIYSRQAQLDDRDFNTLTELEKNQYGKWVVGMYGHPLRHPLMTDVFDLDTMDVYAPYDEVYLYYLTKQDYEPVTGPLVVDYYDDNVGIIPDAPGLCPANSQRVWVDMDTEDRNNASWASPWTGATQTTGNSTRLEFCKVDGERFRRLTESESYKYRYAVLKLDQNCPVGSVTFSRYFDNEDNNPQNSNSGNIWPSSQGRNTELQFCLFRKDPYRADRNQGIRTMMSFPSLGVPYGVFVDADFDSQFLAPGTPRGALYMDDEDSSNENNYWAPDSNIAAEAQRIISHGSNTYLYTGKVKH</sequence>
<keyword evidence="3" id="KW-1185">Reference proteome</keyword>
<feature type="chain" id="PRO_5046063845" evidence="1">
    <location>
        <begin position="24"/>
        <end position="783"/>
    </location>
</feature>
<gene>
    <name evidence="2" type="ORF">ASNO1_03960</name>
</gene>
<comment type="caution">
    <text evidence="2">The sequence shown here is derived from an EMBL/GenBank/DDBJ whole genome shotgun (WGS) entry which is preliminary data.</text>
</comment>
<protein>
    <submittedName>
        <fullName evidence="2">Uncharacterized protein</fullName>
    </submittedName>
</protein>